<dbReference type="AlphaFoldDB" id="W6MTM6"/>
<reference evidence="8" key="2">
    <citation type="submission" date="2014-02" db="EMBL/GenBank/DDBJ databases">
        <title>Complete DNA sequence of /Kuraishia capsulata/ illustrates novel genomic features among budding yeasts (/Saccharomycotina/).</title>
        <authorList>
            <person name="Morales L."/>
            <person name="Noel B."/>
            <person name="Porcel B."/>
            <person name="Marcet-Houben M."/>
            <person name="Hullo M-F."/>
            <person name="Sacerdot C."/>
            <person name="Tekaia F."/>
            <person name="Leh-Louis V."/>
            <person name="Despons L."/>
            <person name="Khanna V."/>
            <person name="Aury J-M."/>
            <person name="Barbe V."/>
            <person name="Couloux A."/>
            <person name="Labadie K."/>
            <person name="Pelletier E."/>
            <person name="Souciet J-L."/>
            <person name="Boekhout T."/>
            <person name="Gabaldon T."/>
            <person name="Wincker P."/>
            <person name="Dujon B."/>
        </authorList>
    </citation>
    <scope>NUCLEOTIDE SEQUENCE</scope>
    <source>
        <strain evidence="8">CBS 1993</strain>
    </source>
</reference>
<evidence type="ECO:0000313" key="8">
    <source>
        <dbReference type="EMBL" id="CDK28547.1"/>
    </source>
</evidence>
<evidence type="ECO:0000256" key="2">
    <source>
        <dbReference type="ARBA" id="ARBA00022448"/>
    </source>
</evidence>
<feature type="transmembrane region" description="Helical" evidence="6">
    <location>
        <begin position="585"/>
        <end position="608"/>
    </location>
</feature>
<dbReference type="CDD" id="cd14478">
    <property type="entry name" value="SPX_PHO87_PHO90_like"/>
    <property type="match status" value="1"/>
</dbReference>
<keyword evidence="2" id="KW-0813">Transport</keyword>
<feature type="domain" description="SPX" evidence="7">
    <location>
        <begin position="1"/>
        <end position="259"/>
    </location>
</feature>
<feature type="transmembrane region" description="Helical" evidence="6">
    <location>
        <begin position="373"/>
        <end position="393"/>
    </location>
</feature>
<reference evidence="8" key="1">
    <citation type="submission" date="2013-12" db="EMBL/GenBank/DDBJ databases">
        <authorList>
            <person name="Genoscope - CEA"/>
        </authorList>
    </citation>
    <scope>NUCLEOTIDE SEQUENCE</scope>
    <source>
        <strain evidence="8">CBS 1993</strain>
    </source>
</reference>
<dbReference type="GeneID" id="34521925"/>
<keyword evidence="3 6" id="KW-0812">Transmembrane</keyword>
<evidence type="ECO:0000256" key="6">
    <source>
        <dbReference type="SAM" id="Phobius"/>
    </source>
</evidence>
<name>W6MTM6_9ASCO</name>
<gene>
    <name evidence="8" type="ORF">KUCA_T00004530001</name>
</gene>
<feature type="transmembrane region" description="Helical" evidence="6">
    <location>
        <begin position="502"/>
        <end position="525"/>
    </location>
</feature>
<feature type="transmembrane region" description="Helical" evidence="6">
    <location>
        <begin position="452"/>
        <end position="481"/>
    </location>
</feature>
<feature type="transmembrane region" description="Helical" evidence="6">
    <location>
        <begin position="652"/>
        <end position="673"/>
    </location>
</feature>
<protein>
    <recommendedName>
        <fullName evidence="7">SPX domain-containing protein</fullName>
    </recommendedName>
</protein>
<keyword evidence="5 6" id="KW-0472">Membrane</keyword>
<comment type="subcellular location">
    <subcellularLocation>
        <location evidence="1">Membrane</location>
        <topology evidence="1">Multi-pass membrane protein</topology>
    </subcellularLocation>
</comment>
<sequence>MKFAHSLQFNAVPEWSDSYINYSSLKKLIYKLAEESTTEEGSSFTANEPSEEPSRHEILQKKLADKIRRGKGFVRKDKASQVSARDSADELNVETIELESNRPRHVRIFIEKLDAELEKIDKFYKTQEAEVYSQVEETLKELKRYTETPFSDQSKRLSHDFDDDETDQYKSSDVDLERGIRHIDNVEEEEELIHSSLLNDLEMALPQQQKITFKKQSIHFYIELSQLKSFIELNRLGFSKVCKKFDKVLQAEIKAGYMSSLADKTYIFKRSTLAKLDSYMEEITRIYGIITENASFDLCSRELKSFLREHIVWERNTVWKDLIGLERQTQEAKVGSESDLQRLDCFEYLLPDRFHINTKWVSISKLKIPKCLFGKRAALIALVILVTGILLGVKTFNDEQQHNCMALLACCAILWATEAIPLWVTSMLVPFLTVLFQVLKNDDGTKMNAADAATYIFSTMWGSVIMLLLGGFTLAAALSKYNIAKVLSSYILAMAGTKPRNILLAIMAVAAFLSMWLSNVAAPVLTYSLAQPVLKTIPYDSGFAKALILGVALASDVAGMSSPISSPQNIIAIQALDPQPSWGNWFSVSIPCTILGVLVIWVEMVLTFKMKDVQLKKIKPIRESFTLKQWYICAVTVGTIILWCLMTKLDGVFGQSGIISILPMALFFGTGLLSTQDVNNYPWSIVLLAMGGIALGKAVTSSGLLKTIADALDRRIENYSAWEILIIFGVLVLVFATFVSHTVAALIIIPLVQKIGENLPTPHPQLMVIGTALLASVAMGLPTSGFPNVTAISMTDDMGNRYLDVGTFISRGVPGSLMVFVIVITVGYGIMITQGF</sequence>
<dbReference type="Pfam" id="PF03600">
    <property type="entry name" value="CitMHS"/>
    <property type="match status" value="1"/>
</dbReference>
<dbReference type="Proteomes" id="UP000019384">
    <property type="component" value="Unassembled WGS sequence"/>
</dbReference>
<evidence type="ECO:0000256" key="1">
    <source>
        <dbReference type="ARBA" id="ARBA00004141"/>
    </source>
</evidence>
<proteinExistence type="predicted"/>
<dbReference type="InterPro" id="IPR004680">
    <property type="entry name" value="Cit_transptr-like_dom"/>
</dbReference>
<evidence type="ECO:0000256" key="3">
    <source>
        <dbReference type="ARBA" id="ARBA00022692"/>
    </source>
</evidence>
<feature type="transmembrane region" description="Helical" evidence="6">
    <location>
        <begin position="405"/>
        <end position="432"/>
    </location>
</feature>
<dbReference type="GO" id="GO:0006797">
    <property type="term" value="P:polyphosphate metabolic process"/>
    <property type="evidence" value="ECO:0007669"/>
    <property type="project" value="TreeGrafter"/>
</dbReference>
<dbReference type="PANTHER" id="PTHR10283">
    <property type="entry name" value="SOLUTE CARRIER FAMILY 13 MEMBER"/>
    <property type="match status" value="1"/>
</dbReference>
<feature type="transmembrane region" description="Helical" evidence="6">
    <location>
        <begin position="725"/>
        <end position="752"/>
    </location>
</feature>
<accession>W6MTM6</accession>
<dbReference type="EMBL" id="HG793129">
    <property type="protein sequence ID" value="CDK28547.1"/>
    <property type="molecule type" value="Genomic_DNA"/>
</dbReference>
<dbReference type="OrthoDB" id="10260443at2759"/>
<organism evidence="8 9">
    <name type="scientific">Kuraishia capsulata CBS 1993</name>
    <dbReference type="NCBI Taxonomy" id="1382522"/>
    <lineage>
        <taxon>Eukaryota</taxon>
        <taxon>Fungi</taxon>
        <taxon>Dikarya</taxon>
        <taxon>Ascomycota</taxon>
        <taxon>Saccharomycotina</taxon>
        <taxon>Pichiomycetes</taxon>
        <taxon>Pichiales</taxon>
        <taxon>Pichiaceae</taxon>
        <taxon>Kuraishia</taxon>
    </lineage>
</organism>
<dbReference type="GO" id="GO:0005315">
    <property type="term" value="F:phosphate transmembrane transporter activity"/>
    <property type="evidence" value="ECO:0007669"/>
    <property type="project" value="TreeGrafter"/>
</dbReference>
<dbReference type="CDD" id="cd01115">
    <property type="entry name" value="SLC13_permease"/>
    <property type="match status" value="1"/>
</dbReference>
<evidence type="ECO:0000259" key="7">
    <source>
        <dbReference type="PROSITE" id="PS51382"/>
    </source>
</evidence>
<evidence type="ECO:0000256" key="5">
    <source>
        <dbReference type="ARBA" id="ARBA00023136"/>
    </source>
</evidence>
<dbReference type="STRING" id="1382522.W6MTM6"/>
<keyword evidence="9" id="KW-1185">Reference proteome</keyword>
<feature type="transmembrane region" description="Helical" evidence="6">
    <location>
        <begin position="808"/>
        <end position="831"/>
    </location>
</feature>
<dbReference type="InterPro" id="IPR004331">
    <property type="entry name" value="SPX_dom"/>
</dbReference>
<dbReference type="Pfam" id="PF03105">
    <property type="entry name" value="SPX"/>
    <property type="match status" value="1"/>
</dbReference>
<dbReference type="GO" id="GO:0006817">
    <property type="term" value="P:phosphate ion transport"/>
    <property type="evidence" value="ECO:0007669"/>
    <property type="project" value="TreeGrafter"/>
</dbReference>
<keyword evidence="4 6" id="KW-1133">Transmembrane helix</keyword>
<dbReference type="PROSITE" id="PS51382">
    <property type="entry name" value="SPX"/>
    <property type="match status" value="1"/>
</dbReference>
<dbReference type="HOGENOM" id="CLU_005170_8_0_1"/>
<evidence type="ECO:0000256" key="4">
    <source>
        <dbReference type="ARBA" id="ARBA00022989"/>
    </source>
</evidence>
<dbReference type="GO" id="GO:0005886">
    <property type="term" value="C:plasma membrane"/>
    <property type="evidence" value="ECO:0007669"/>
    <property type="project" value="TreeGrafter"/>
</dbReference>
<evidence type="ECO:0000313" key="9">
    <source>
        <dbReference type="Proteomes" id="UP000019384"/>
    </source>
</evidence>
<feature type="transmembrane region" description="Helical" evidence="6">
    <location>
        <begin position="685"/>
        <end position="705"/>
    </location>
</feature>
<dbReference type="PANTHER" id="PTHR10283:SF110">
    <property type="entry name" value="INORGANIC PHOSPHATE TRANSPORTER PHO87-RELATED"/>
    <property type="match status" value="1"/>
</dbReference>
<feature type="transmembrane region" description="Helical" evidence="6">
    <location>
        <begin position="764"/>
        <end position="781"/>
    </location>
</feature>
<dbReference type="RefSeq" id="XP_022460537.1">
    <property type="nucleotide sequence ID" value="XM_022601275.1"/>
</dbReference>